<dbReference type="GO" id="GO:0008168">
    <property type="term" value="F:methyltransferase activity"/>
    <property type="evidence" value="ECO:0007669"/>
    <property type="project" value="UniProtKB-KW"/>
</dbReference>
<dbReference type="EMBL" id="UOFR01000029">
    <property type="protein sequence ID" value="VAW94699.1"/>
    <property type="molecule type" value="Genomic_DNA"/>
</dbReference>
<accession>A0A3B1A904</accession>
<name>A0A3B1A904_9ZZZZ</name>
<dbReference type="InterPro" id="IPR003742">
    <property type="entry name" value="RlmH-like"/>
</dbReference>
<dbReference type="CDD" id="cd18081">
    <property type="entry name" value="RlmH-like"/>
    <property type="match status" value="1"/>
</dbReference>
<comment type="similarity">
    <text evidence="4">Belongs to the RNA methyltransferase RlmH family.</text>
</comment>
<dbReference type="InterPro" id="IPR029028">
    <property type="entry name" value="Alpha/beta_knot_MTases"/>
</dbReference>
<keyword evidence="1 5" id="KW-0489">Methyltransferase</keyword>
<dbReference type="AlphaFoldDB" id="A0A3B1A904"/>
<dbReference type="PIRSF" id="PIRSF004505">
    <property type="entry name" value="MT_bac"/>
    <property type="match status" value="1"/>
</dbReference>
<dbReference type="InterPro" id="IPR029026">
    <property type="entry name" value="tRNA_m1G_MTases_N"/>
</dbReference>
<evidence type="ECO:0000256" key="2">
    <source>
        <dbReference type="ARBA" id="ARBA00022679"/>
    </source>
</evidence>
<dbReference type="GO" id="GO:0032259">
    <property type="term" value="P:methylation"/>
    <property type="evidence" value="ECO:0007669"/>
    <property type="project" value="UniProtKB-KW"/>
</dbReference>
<dbReference type="GO" id="GO:0006364">
    <property type="term" value="P:rRNA processing"/>
    <property type="evidence" value="ECO:0007669"/>
    <property type="project" value="InterPro"/>
</dbReference>
<dbReference type="PANTHER" id="PTHR33603:SF1">
    <property type="entry name" value="RIBOSOMAL RNA LARGE SUBUNIT METHYLTRANSFERASE H"/>
    <property type="match status" value="1"/>
</dbReference>
<protein>
    <submittedName>
        <fullName evidence="5">23S rRNA (Pseudouridine(1915)-N(3))-methyltransferase</fullName>
        <ecNumber evidence="5">2.1.1.177</ecNumber>
    </submittedName>
</protein>
<gene>
    <name evidence="5" type="ORF">MNBD_GAMMA21-3028</name>
</gene>
<dbReference type="PANTHER" id="PTHR33603">
    <property type="entry name" value="METHYLTRANSFERASE"/>
    <property type="match status" value="1"/>
</dbReference>
<evidence type="ECO:0000256" key="4">
    <source>
        <dbReference type="ARBA" id="ARBA00038303"/>
    </source>
</evidence>
<evidence type="ECO:0000256" key="1">
    <source>
        <dbReference type="ARBA" id="ARBA00022603"/>
    </source>
</evidence>
<dbReference type="Pfam" id="PF02590">
    <property type="entry name" value="SPOUT_MTase"/>
    <property type="match status" value="1"/>
</dbReference>
<proteinExistence type="inferred from homology"/>
<reference evidence="5" key="1">
    <citation type="submission" date="2018-06" db="EMBL/GenBank/DDBJ databases">
        <authorList>
            <person name="Zhirakovskaya E."/>
        </authorList>
    </citation>
    <scope>NUCLEOTIDE SEQUENCE</scope>
</reference>
<dbReference type="NCBIfam" id="NF000986">
    <property type="entry name" value="PRK00103.1-4"/>
    <property type="match status" value="1"/>
</dbReference>
<dbReference type="Gene3D" id="3.40.1280.10">
    <property type="match status" value="1"/>
</dbReference>
<evidence type="ECO:0000256" key="3">
    <source>
        <dbReference type="ARBA" id="ARBA00022691"/>
    </source>
</evidence>
<evidence type="ECO:0000313" key="5">
    <source>
        <dbReference type="EMBL" id="VAW94699.1"/>
    </source>
</evidence>
<keyword evidence="2 5" id="KW-0808">Transferase</keyword>
<dbReference type="HAMAP" id="MF_00658">
    <property type="entry name" value="23SrRNA_methyltr_H"/>
    <property type="match status" value="1"/>
</dbReference>
<dbReference type="NCBIfam" id="TIGR00246">
    <property type="entry name" value="tRNA_RlmH_YbeA"/>
    <property type="match status" value="1"/>
</dbReference>
<keyword evidence="3" id="KW-0949">S-adenosyl-L-methionine</keyword>
<sequence>MRIQIIAIGERMPSWVQEGYQEYVKRIANGLSISLVEISAEKRNKSSNTPKILEKEAQRMLQAVGKDHYIIALDKGGQSWSTETLAARIRGWQQDGTNISILIGGPEGMTTELLQQAQLKLSFSAMTFPHPIIRVMLAEQIYRAYSIINNHPYHK</sequence>
<dbReference type="SUPFAM" id="SSF75217">
    <property type="entry name" value="alpha/beta knot"/>
    <property type="match status" value="1"/>
</dbReference>
<dbReference type="EC" id="2.1.1.177" evidence="5"/>
<organism evidence="5">
    <name type="scientific">hydrothermal vent metagenome</name>
    <dbReference type="NCBI Taxonomy" id="652676"/>
    <lineage>
        <taxon>unclassified sequences</taxon>
        <taxon>metagenomes</taxon>
        <taxon>ecological metagenomes</taxon>
    </lineage>
</organism>